<evidence type="ECO:0000313" key="6">
    <source>
        <dbReference type="EMBL" id="KAG9250975.1"/>
    </source>
</evidence>
<dbReference type="AlphaFoldDB" id="A0A9P7ZFD6"/>
<keyword evidence="7" id="KW-1185">Reference proteome</keyword>
<proteinExistence type="predicted"/>
<evidence type="ECO:0000256" key="3">
    <source>
        <dbReference type="ARBA" id="ARBA00022833"/>
    </source>
</evidence>
<keyword evidence="3" id="KW-0862">Zinc</keyword>
<dbReference type="OrthoDB" id="8121437at2759"/>
<reference evidence="6" key="1">
    <citation type="journal article" date="2021" name="IMA Fungus">
        <title>Genomic characterization of three marine fungi, including Emericellopsis atlantica sp. nov. with signatures of a generalist lifestyle and marine biomass degradation.</title>
        <authorList>
            <person name="Hagestad O.C."/>
            <person name="Hou L."/>
            <person name="Andersen J.H."/>
            <person name="Hansen E.H."/>
            <person name="Altermark B."/>
            <person name="Li C."/>
            <person name="Kuhnert E."/>
            <person name="Cox R.J."/>
            <person name="Crous P.W."/>
            <person name="Spatafora J.W."/>
            <person name="Lail K."/>
            <person name="Amirebrahimi M."/>
            <person name="Lipzen A."/>
            <person name="Pangilinan J."/>
            <person name="Andreopoulos W."/>
            <person name="Hayes R.D."/>
            <person name="Ng V."/>
            <person name="Grigoriev I.V."/>
            <person name="Jackson S.A."/>
            <person name="Sutton T.D.S."/>
            <person name="Dobson A.D.W."/>
            <person name="Rama T."/>
        </authorList>
    </citation>
    <scope>NUCLEOTIDE SEQUENCE</scope>
    <source>
        <strain evidence="6">TS7</strain>
    </source>
</reference>
<dbReference type="GO" id="GO:0008270">
    <property type="term" value="F:zinc ion binding"/>
    <property type="evidence" value="ECO:0007669"/>
    <property type="project" value="UniProtKB-KW"/>
</dbReference>
<dbReference type="GeneID" id="70294997"/>
<feature type="compositionally biased region" description="Polar residues" evidence="4">
    <location>
        <begin position="1"/>
        <end position="10"/>
    </location>
</feature>
<sequence>MAKSKSQNPQGKAPQRKPKKTHSMFTNLHADVSQRLQLDGLNFTFHPQDDYRNCSEEYDTFVMGRFECHNAQCSQQGWSSKKIAIVIRMYNSQRYNARVYHQRCRSCKQLSRPDLDVESYIDRVSYRLKKWSGIEMEVPAYTGTPDDLPHETALCEGCKAGRCKNKSIRLY</sequence>
<evidence type="ECO:0000313" key="7">
    <source>
        <dbReference type="Proteomes" id="UP000887229"/>
    </source>
</evidence>
<dbReference type="Pfam" id="PF13695">
    <property type="entry name" value="Zn_ribbon_3CxxC"/>
    <property type="match status" value="1"/>
</dbReference>
<comment type="caution">
    <text evidence="6">The sequence shown here is derived from an EMBL/GenBank/DDBJ whole genome shotgun (WGS) entry which is preliminary data.</text>
</comment>
<evidence type="ECO:0000256" key="1">
    <source>
        <dbReference type="ARBA" id="ARBA00022723"/>
    </source>
</evidence>
<organism evidence="6 7">
    <name type="scientific">Emericellopsis atlantica</name>
    <dbReference type="NCBI Taxonomy" id="2614577"/>
    <lineage>
        <taxon>Eukaryota</taxon>
        <taxon>Fungi</taxon>
        <taxon>Dikarya</taxon>
        <taxon>Ascomycota</taxon>
        <taxon>Pezizomycotina</taxon>
        <taxon>Sordariomycetes</taxon>
        <taxon>Hypocreomycetidae</taxon>
        <taxon>Hypocreales</taxon>
        <taxon>Bionectriaceae</taxon>
        <taxon>Emericellopsis</taxon>
    </lineage>
</organism>
<evidence type="ECO:0000259" key="5">
    <source>
        <dbReference type="SMART" id="SM01328"/>
    </source>
</evidence>
<keyword evidence="1" id="KW-0479">Metal-binding</keyword>
<dbReference type="RefSeq" id="XP_046114899.1">
    <property type="nucleotide sequence ID" value="XM_046264094.1"/>
</dbReference>
<evidence type="ECO:0000256" key="4">
    <source>
        <dbReference type="SAM" id="MobiDB-lite"/>
    </source>
</evidence>
<evidence type="ECO:0000256" key="2">
    <source>
        <dbReference type="ARBA" id="ARBA00022771"/>
    </source>
</evidence>
<name>A0A9P7ZFD6_9HYPO</name>
<dbReference type="Proteomes" id="UP000887229">
    <property type="component" value="Unassembled WGS sequence"/>
</dbReference>
<gene>
    <name evidence="6" type="ORF">F5Z01DRAFT_664357</name>
</gene>
<feature type="domain" description="3CxxC-type" evidence="5">
    <location>
        <begin position="61"/>
        <end position="161"/>
    </location>
</feature>
<dbReference type="InterPro" id="IPR027377">
    <property type="entry name" value="ZAR1/RTP1-5-like_Znf-3CxxC"/>
</dbReference>
<dbReference type="EMBL" id="MU251271">
    <property type="protein sequence ID" value="KAG9250975.1"/>
    <property type="molecule type" value="Genomic_DNA"/>
</dbReference>
<keyword evidence="2" id="KW-0863">Zinc-finger</keyword>
<feature type="region of interest" description="Disordered" evidence="4">
    <location>
        <begin position="1"/>
        <end position="22"/>
    </location>
</feature>
<dbReference type="SMART" id="SM01328">
    <property type="entry name" value="zf-3CxxC"/>
    <property type="match status" value="1"/>
</dbReference>
<accession>A0A9P7ZFD6</accession>
<protein>
    <submittedName>
        <fullName evidence="6">Zinc-binding domain-containing protein</fullName>
    </submittedName>
</protein>